<feature type="transmembrane region" description="Helical" evidence="1">
    <location>
        <begin position="54"/>
        <end position="75"/>
    </location>
</feature>
<sequence>MFLQLLPFKTQQIFYVLFEAWIGAWLHRTLHAVIDSSGKVTWQEVGWSFLFEGILPILCVDFLVGGVWGMLWLYWRIQGDDTTG</sequence>
<dbReference type="RefSeq" id="WP_105352071.1">
    <property type="nucleotide sequence ID" value="NZ_PUIB01000007.1"/>
</dbReference>
<comment type="caution">
    <text evidence="2">The sequence shown here is derived from an EMBL/GenBank/DDBJ whole genome shotgun (WGS) entry which is preliminary data.</text>
</comment>
<organism evidence="2 3">
    <name type="scientific">Blastopirellula marina</name>
    <dbReference type="NCBI Taxonomy" id="124"/>
    <lineage>
        <taxon>Bacteria</taxon>
        <taxon>Pseudomonadati</taxon>
        <taxon>Planctomycetota</taxon>
        <taxon>Planctomycetia</taxon>
        <taxon>Pirellulales</taxon>
        <taxon>Pirellulaceae</taxon>
        <taxon>Blastopirellula</taxon>
    </lineage>
</organism>
<accession>A0A2S8G8U6</accession>
<dbReference type="Proteomes" id="UP000239388">
    <property type="component" value="Unassembled WGS sequence"/>
</dbReference>
<dbReference type="AlphaFoldDB" id="A0A2S8G8U6"/>
<keyword evidence="1" id="KW-0812">Transmembrane</keyword>
<keyword evidence="1" id="KW-1133">Transmembrane helix</keyword>
<evidence type="ECO:0000313" key="2">
    <source>
        <dbReference type="EMBL" id="PQO40882.1"/>
    </source>
</evidence>
<keyword evidence="1" id="KW-0472">Membrane</keyword>
<evidence type="ECO:0000256" key="1">
    <source>
        <dbReference type="SAM" id="Phobius"/>
    </source>
</evidence>
<dbReference type="EMBL" id="PUIB01000007">
    <property type="protein sequence ID" value="PQO40882.1"/>
    <property type="molecule type" value="Genomic_DNA"/>
</dbReference>
<reference evidence="2 3" key="1">
    <citation type="submission" date="2018-02" db="EMBL/GenBank/DDBJ databases">
        <title>Comparative genomes isolates from brazilian mangrove.</title>
        <authorList>
            <person name="Araujo J.E."/>
            <person name="Taketani R.G."/>
            <person name="Silva M.C.P."/>
            <person name="Loureco M.V."/>
            <person name="Andreote F.D."/>
        </authorList>
    </citation>
    <scope>NUCLEOTIDE SEQUENCE [LARGE SCALE GENOMIC DNA]</scope>
    <source>
        <strain evidence="2 3">NAP PRIS-MGV</strain>
    </source>
</reference>
<proteinExistence type="predicted"/>
<name>A0A2S8G8U6_9BACT</name>
<protein>
    <submittedName>
        <fullName evidence="2">Uncharacterized protein</fullName>
    </submittedName>
</protein>
<evidence type="ECO:0000313" key="3">
    <source>
        <dbReference type="Proteomes" id="UP000239388"/>
    </source>
</evidence>
<gene>
    <name evidence="2" type="ORF">C5Y98_04705</name>
</gene>